<evidence type="ECO:0000313" key="2">
    <source>
        <dbReference type="Proteomes" id="UP000193922"/>
    </source>
</evidence>
<accession>A0A1Y1W812</accession>
<dbReference type="EMBL" id="MCFD01000007">
    <property type="protein sequence ID" value="ORX69671.1"/>
    <property type="molecule type" value="Genomic_DNA"/>
</dbReference>
<keyword evidence="2" id="KW-1185">Reference proteome</keyword>
<evidence type="ECO:0008006" key="3">
    <source>
        <dbReference type="Google" id="ProtNLM"/>
    </source>
</evidence>
<dbReference type="AlphaFoldDB" id="A0A1Y1W812"/>
<reference evidence="1 2" key="1">
    <citation type="submission" date="2016-07" db="EMBL/GenBank/DDBJ databases">
        <title>Pervasive Adenine N6-methylation of Active Genes in Fungi.</title>
        <authorList>
            <consortium name="DOE Joint Genome Institute"/>
            <person name="Mondo S.J."/>
            <person name="Dannebaum R.O."/>
            <person name="Kuo R.C."/>
            <person name="Labutti K."/>
            <person name="Haridas S."/>
            <person name="Kuo A."/>
            <person name="Salamov A."/>
            <person name="Ahrendt S.R."/>
            <person name="Lipzen A."/>
            <person name="Sullivan W."/>
            <person name="Andreopoulos W.B."/>
            <person name="Clum A."/>
            <person name="Lindquist E."/>
            <person name="Daum C."/>
            <person name="Ramamoorthy G.K."/>
            <person name="Gryganskyi A."/>
            <person name="Culley D."/>
            <person name="Magnuson J.K."/>
            <person name="James T.Y."/>
            <person name="O'Malley M.A."/>
            <person name="Stajich J.E."/>
            <person name="Spatafora J.W."/>
            <person name="Visel A."/>
            <person name="Grigoriev I.V."/>
        </authorList>
    </citation>
    <scope>NUCLEOTIDE SEQUENCE [LARGE SCALE GENOMIC DNA]</scope>
    <source>
        <strain evidence="1 2">ATCC 12442</strain>
    </source>
</reference>
<organism evidence="1 2">
    <name type="scientific">Linderina pennispora</name>
    <dbReference type="NCBI Taxonomy" id="61395"/>
    <lineage>
        <taxon>Eukaryota</taxon>
        <taxon>Fungi</taxon>
        <taxon>Fungi incertae sedis</taxon>
        <taxon>Zoopagomycota</taxon>
        <taxon>Kickxellomycotina</taxon>
        <taxon>Kickxellomycetes</taxon>
        <taxon>Kickxellales</taxon>
        <taxon>Kickxellaceae</taxon>
        <taxon>Linderina</taxon>
    </lineage>
</organism>
<comment type="caution">
    <text evidence="1">The sequence shown here is derived from an EMBL/GenBank/DDBJ whole genome shotgun (WGS) entry which is preliminary data.</text>
</comment>
<dbReference type="Proteomes" id="UP000193922">
    <property type="component" value="Unassembled WGS sequence"/>
</dbReference>
<protein>
    <recommendedName>
        <fullName evidence="3">F-box domain-containing protein</fullName>
    </recommendedName>
</protein>
<dbReference type="GeneID" id="63806415"/>
<name>A0A1Y1W812_9FUNG</name>
<evidence type="ECO:0000313" key="1">
    <source>
        <dbReference type="EMBL" id="ORX69671.1"/>
    </source>
</evidence>
<dbReference type="RefSeq" id="XP_040743359.1">
    <property type="nucleotide sequence ID" value="XM_040889767.1"/>
</dbReference>
<proteinExistence type="predicted"/>
<gene>
    <name evidence="1" type="ORF">DL89DRAFT_284182</name>
</gene>
<sequence>MHHTRHISLNSVGRDILPLIFTIVTEHSPSRNRGLSQHRQLTILATTCILWKEILIPRLVNALIIEYAGNGHWMSNADQILSAGCPELTTKVLLTGCIDQKGISTFLTMLGIFGIDSVVWSGVRVLEFENGNSLVIPVEYEDSHSDICDYLCQQFPNLEVLNYEKWYSLPGLFAAELICALPHISIHNRGKICIYGFTLSHALTNYPENITSLDLNAKSVRDLDITLQLRSSQFRRILFYNITDQIPWGLFKSKYSDVIEFTNLEWFRLNCIGRTNHPTSAANNRLTLRFPKLQRLDTDNSFNFFTDFYSLFAEIPLIALKIWEQARHFQRIDPQIVQAADTLDITIQGQLRSIDQLHTEQGSVDTFLVFFLSAATLQPPNLRRLVLKAEFIHYSFVERLLVQIPSLRVARFECSNGMEEIRTAGDEFEPVDPENLPSRIGTLPNLEEFRLYNFGQWVAADCEWACQFILCSPSLLRIGVPDSAQSAIFRFCQTRRIFIDIQVRSSYNPFLNGLLVDSLI</sequence>